<gene>
    <name evidence="1" type="ORF">METZ01_LOCUS29545</name>
</gene>
<accession>A0A381QBI9</accession>
<dbReference type="AlphaFoldDB" id="A0A381QBI9"/>
<protein>
    <submittedName>
        <fullName evidence="1">Uncharacterized protein</fullName>
    </submittedName>
</protein>
<dbReference type="EMBL" id="UINC01001288">
    <property type="protein sequence ID" value="SUZ76691.1"/>
    <property type="molecule type" value="Genomic_DNA"/>
</dbReference>
<name>A0A381QBI9_9ZZZZ</name>
<proteinExistence type="predicted"/>
<evidence type="ECO:0000313" key="1">
    <source>
        <dbReference type="EMBL" id="SUZ76691.1"/>
    </source>
</evidence>
<sequence length="44" mass="5139">MFMTVFLLTLCFAVVIWSAFNHLRYLGIDADYLISGGRRLQSLW</sequence>
<reference evidence="1" key="1">
    <citation type="submission" date="2018-05" db="EMBL/GenBank/DDBJ databases">
        <authorList>
            <person name="Lanie J.A."/>
            <person name="Ng W.-L."/>
            <person name="Kazmierczak K.M."/>
            <person name="Andrzejewski T.M."/>
            <person name="Davidsen T.M."/>
            <person name="Wayne K.J."/>
            <person name="Tettelin H."/>
            <person name="Glass J.I."/>
            <person name="Rusch D."/>
            <person name="Podicherti R."/>
            <person name="Tsui H.-C.T."/>
            <person name="Winkler M.E."/>
        </authorList>
    </citation>
    <scope>NUCLEOTIDE SEQUENCE</scope>
</reference>
<organism evidence="1">
    <name type="scientific">marine metagenome</name>
    <dbReference type="NCBI Taxonomy" id="408172"/>
    <lineage>
        <taxon>unclassified sequences</taxon>
        <taxon>metagenomes</taxon>
        <taxon>ecological metagenomes</taxon>
    </lineage>
</organism>